<gene>
    <name evidence="1" type="ORF">ABID08_002044</name>
</gene>
<dbReference type="RefSeq" id="WP_168296989.1">
    <property type="nucleotide sequence ID" value="NZ_CP071604.1"/>
</dbReference>
<evidence type="ECO:0008006" key="3">
    <source>
        <dbReference type="Google" id="ProtNLM"/>
    </source>
</evidence>
<comment type="caution">
    <text evidence="1">The sequence shown here is derived from an EMBL/GenBank/DDBJ whole genome shotgun (WGS) entry which is preliminary data.</text>
</comment>
<accession>A0ABV2MDZ1</accession>
<organism evidence="1 2">
    <name type="scientific">Rhizobium binae</name>
    <dbReference type="NCBI Taxonomy" id="1138190"/>
    <lineage>
        <taxon>Bacteria</taxon>
        <taxon>Pseudomonadati</taxon>
        <taxon>Pseudomonadota</taxon>
        <taxon>Alphaproteobacteria</taxon>
        <taxon>Hyphomicrobiales</taxon>
        <taxon>Rhizobiaceae</taxon>
        <taxon>Rhizobium/Agrobacterium group</taxon>
        <taxon>Rhizobium</taxon>
    </lineage>
</organism>
<sequence>MSDIDRSPLAKAPDLYVHYCEHQGCDNWGSWGNSPSPAVATLWWCFEHFPHKSFEHEQALRRNLEAAEGGTTVQ</sequence>
<dbReference type="Proteomes" id="UP001549077">
    <property type="component" value="Unassembled WGS sequence"/>
</dbReference>
<dbReference type="GeneID" id="91153134"/>
<dbReference type="EMBL" id="JBEPMY010000004">
    <property type="protein sequence ID" value="MET3754687.1"/>
    <property type="molecule type" value="Genomic_DNA"/>
</dbReference>
<protein>
    <recommendedName>
        <fullName evidence="3">GcrA cell cycle regulator</fullName>
    </recommendedName>
</protein>
<reference evidence="1 2" key="1">
    <citation type="submission" date="2024-06" db="EMBL/GenBank/DDBJ databases">
        <title>Genomic Encyclopedia of Type Strains, Phase IV (KMG-IV): sequencing the most valuable type-strain genomes for metagenomic binning, comparative biology and taxonomic classification.</title>
        <authorList>
            <person name="Goeker M."/>
        </authorList>
    </citation>
    <scope>NUCLEOTIDE SEQUENCE [LARGE SCALE GENOMIC DNA]</scope>
    <source>
        <strain evidence="1 2">DSM 29288</strain>
    </source>
</reference>
<evidence type="ECO:0000313" key="2">
    <source>
        <dbReference type="Proteomes" id="UP001549077"/>
    </source>
</evidence>
<name>A0ABV2MDZ1_9HYPH</name>
<keyword evidence="2" id="KW-1185">Reference proteome</keyword>
<proteinExistence type="predicted"/>
<evidence type="ECO:0000313" key="1">
    <source>
        <dbReference type="EMBL" id="MET3754687.1"/>
    </source>
</evidence>